<keyword evidence="1" id="KW-0732">Signal</keyword>
<evidence type="ECO:0000256" key="1">
    <source>
        <dbReference type="SAM" id="SignalP"/>
    </source>
</evidence>
<sequence length="186" mass="19720">MKQKLLKIVSIASVVTALSIPGSVFANSKEDSKAIEENLKIITSYSPEITYDIVPKTGTITAPSGNNEISPSSLSFVQVATGTTETDYISAVKHVMTSGSTKGKKLTVTTSATASIWFEGNFTNGLLNTGPKDMAIGYGTATSITGSTTLVDNTVVKGSYRGITYHSCVYDFALYELKSSESVTVY</sequence>
<protein>
    <submittedName>
        <fullName evidence="2">Uncharacterized protein</fullName>
    </submittedName>
</protein>
<reference evidence="2 3" key="1">
    <citation type="submission" date="2022-05" db="EMBL/GenBank/DDBJ databases">
        <title>Genome Sequencing of Bee-Associated Microbes.</title>
        <authorList>
            <person name="Dunlap C."/>
        </authorList>
    </citation>
    <scope>NUCLEOTIDE SEQUENCE [LARGE SCALE GENOMIC DNA]</scope>
    <source>
        <strain evidence="2 3">NRRL B-23120</strain>
    </source>
</reference>
<proteinExistence type="predicted"/>
<evidence type="ECO:0000313" key="3">
    <source>
        <dbReference type="Proteomes" id="UP001527202"/>
    </source>
</evidence>
<comment type="caution">
    <text evidence="2">The sequence shown here is derived from an EMBL/GenBank/DDBJ whole genome shotgun (WGS) entry which is preliminary data.</text>
</comment>
<dbReference type="GeneID" id="95376920"/>
<dbReference type="RefSeq" id="WP_129112512.1">
    <property type="nucleotide sequence ID" value="NZ_CP026520.1"/>
</dbReference>
<name>A0ABT4FEX1_9BACL</name>
<feature type="chain" id="PRO_5046821970" evidence="1">
    <location>
        <begin position="27"/>
        <end position="186"/>
    </location>
</feature>
<dbReference type="Proteomes" id="UP001527202">
    <property type="component" value="Unassembled WGS sequence"/>
</dbReference>
<feature type="signal peptide" evidence="1">
    <location>
        <begin position="1"/>
        <end position="26"/>
    </location>
</feature>
<organism evidence="2 3">
    <name type="scientific">Paenibacillus chitinolyticus</name>
    <dbReference type="NCBI Taxonomy" id="79263"/>
    <lineage>
        <taxon>Bacteria</taxon>
        <taxon>Bacillati</taxon>
        <taxon>Bacillota</taxon>
        <taxon>Bacilli</taxon>
        <taxon>Bacillales</taxon>
        <taxon>Paenibacillaceae</taxon>
        <taxon>Paenibacillus</taxon>
    </lineage>
</organism>
<gene>
    <name evidence="2" type="ORF">M5X16_14750</name>
</gene>
<dbReference type="EMBL" id="JAMDMJ010000015">
    <property type="protein sequence ID" value="MCY9597032.1"/>
    <property type="molecule type" value="Genomic_DNA"/>
</dbReference>
<accession>A0ABT4FEX1</accession>
<keyword evidence="3" id="KW-1185">Reference proteome</keyword>
<evidence type="ECO:0000313" key="2">
    <source>
        <dbReference type="EMBL" id="MCY9597032.1"/>
    </source>
</evidence>